<keyword evidence="2" id="KW-1185">Reference proteome</keyword>
<dbReference type="OrthoDB" id="9810277at2"/>
<sequence length="533" mass="58069">MDLPHLIDALARPAAYPDAVEAVEVCQTHISVVFLAGEHVYKLKKPVAPGFLDFTTLDKRLHFCREEVRLNRRLAPDVYRGVVPVTRTATGLRFGGEGEPVEWAVKMRRLPNDATLLERLRRGAVGEALVVALAERLAAFHRAAETNDRIAAFGTSAAVARAVRDVFARAEAHAAKVLAPGVFARVRALAEEALARLQPLIDARAARGVPRDCHGDLHLDHIYHFPDAAPPNDLVVIDCIEFSEALRCTDPVADAAFVVMDLAFRGRRDLGRAFADAYFRASGDEEGRALLPLYTAYRAAVRGMVDELLLAEPEVPAAERERAAARSRAHWLLALAELETPDRRPGLLLVGGLPGSGKSTLARELAAAGGFELIRSDVVRKELEGLAVNRASPCEERAARYTPERTDRTYAECLSRAETFLRAGGRVIVDATFREERRRHEFLDCVTRYGVPGAVLVCAASPETTRARLAARTGDASDADWQVYEQLAASWEHPGPDVSRVLAHVSTEGTPAEAVALARAALARLGLLSAEPH</sequence>
<gene>
    <name evidence="1" type="ORF">C1280_25440</name>
</gene>
<dbReference type="KEGG" id="gog:C1280_25440"/>
<dbReference type="InterPro" id="IPR011009">
    <property type="entry name" value="Kinase-like_dom_sf"/>
</dbReference>
<dbReference type="PANTHER" id="PTHR43883">
    <property type="entry name" value="SLR0207 PROTEIN"/>
    <property type="match status" value="1"/>
</dbReference>
<protein>
    <recommendedName>
        <fullName evidence="3">Aminoglycoside phosphotransferase domain-containing protein</fullName>
    </recommendedName>
</protein>
<dbReference type="AlphaFoldDB" id="A0A2Z3HAN5"/>
<dbReference type="RefSeq" id="WP_010041781.1">
    <property type="nucleotide sequence ID" value="NZ_CP025958.1"/>
</dbReference>
<evidence type="ECO:0008006" key="3">
    <source>
        <dbReference type="Google" id="ProtNLM"/>
    </source>
</evidence>
<accession>A0A2Z3HAN5</accession>
<dbReference type="InterPro" id="IPR052732">
    <property type="entry name" value="Cell-binding_unc_protein"/>
</dbReference>
<reference evidence="1 2" key="1">
    <citation type="submission" date="2018-01" db="EMBL/GenBank/DDBJ databases">
        <title>G. obscuriglobus.</title>
        <authorList>
            <person name="Franke J."/>
            <person name="Blomberg W."/>
            <person name="Selmecki A."/>
        </authorList>
    </citation>
    <scope>NUCLEOTIDE SEQUENCE [LARGE SCALE GENOMIC DNA]</scope>
    <source>
        <strain evidence="1 2">DSM 5831</strain>
    </source>
</reference>
<dbReference type="Pfam" id="PF13671">
    <property type="entry name" value="AAA_33"/>
    <property type="match status" value="1"/>
</dbReference>
<dbReference type="SUPFAM" id="SSF56112">
    <property type="entry name" value="Protein kinase-like (PK-like)"/>
    <property type="match status" value="1"/>
</dbReference>
<dbReference type="EMBL" id="CP025958">
    <property type="protein sequence ID" value="AWM40015.1"/>
    <property type="molecule type" value="Genomic_DNA"/>
</dbReference>
<dbReference type="Gene3D" id="3.40.50.300">
    <property type="entry name" value="P-loop containing nucleotide triphosphate hydrolases"/>
    <property type="match status" value="1"/>
</dbReference>
<dbReference type="SUPFAM" id="SSF52540">
    <property type="entry name" value="P-loop containing nucleoside triphosphate hydrolases"/>
    <property type="match status" value="1"/>
</dbReference>
<dbReference type="PANTHER" id="PTHR43883:SF1">
    <property type="entry name" value="GLUCONOKINASE"/>
    <property type="match status" value="1"/>
</dbReference>
<evidence type="ECO:0000313" key="2">
    <source>
        <dbReference type="Proteomes" id="UP000245802"/>
    </source>
</evidence>
<dbReference type="Proteomes" id="UP000245802">
    <property type="component" value="Chromosome"/>
</dbReference>
<dbReference type="InterPro" id="IPR027417">
    <property type="entry name" value="P-loop_NTPase"/>
</dbReference>
<proteinExistence type="predicted"/>
<name>A0A2Z3HAN5_9BACT</name>
<organism evidence="1 2">
    <name type="scientific">Gemmata obscuriglobus</name>
    <dbReference type="NCBI Taxonomy" id="114"/>
    <lineage>
        <taxon>Bacteria</taxon>
        <taxon>Pseudomonadati</taxon>
        <taxon>Planctomycetota</taxon>
        <taxon>Planctomycetia</taxon>
        <taxon>Gemmatales</taxon>
        <taxon>Gemmataceae</taxon>
        <taxon>Gemmata</taxon>
    </lineage>
</organism>
<evidence type="ECO:0000313" key="1">
    <source>
        <dbReference type="EMBL" id="AWM40015.1"/>
    </source>
</evidence>